<comment type="caution">
    <text evidence="1">The sequence shown here is derived from an EMBL/GenBank/DDBJ whole genome shotgun (WGS) entry which is preliminary data.</text>
</comment>
<dbReference type="AlphaFoldDB" id="A0AAW0V5N3"/>
<dbReference type="Proteomes" id="UP001487740">
    <property type="component" value="Unassembled WGS sequence"/>
</dbReference>
<reference evidence="1 2" key="1">
    <citation type="submission" date="2023-03" db="EMBL/GenBank/DDBJ databases">
        <title>High-quality genome of Scylla paramamosain provides insights in environmental adaptation.</title>
        <authorList>
            <person name="Zhang L."/>
        </authorList>
    </citation>
    <scope>NUCLEOTIDE SEQUENCE [LARGE SCALE GENOMIC DNA]</scope>
    <source>
        <strain evidence="1">LZ_2023a</strain>
        <tissue evidence="1">Muscle</tissue>
    </source>
</reference>
<proteinExistence type="predicted"/>
<evidence type="ECO:0000313" key="1">
    <source>
        <dbReference type="EMBL" id="KAK8407491.1"/>
    </source>
</evidence>
<keyword evidence="2" id="KW-1185">Reference proteome</keyword>
<evidence type="ECO:0000313" key="2">
    <source>
        <dbReference type="Proteomes" id="UP001487740"/>
    </source>
</evidence>
<dbReference type="EMBL" id="JARAKH010000001">
    <property type="protein sequence ID" value="KAK8407491.1"/>
    <property type="molecule type" value="Genomic_DNA"/>
</dbReference>
<name>A0AAW0V5N3_SCYPA</name>
<accession>A0AAW0V5N3</accession>
<protein>
    <submittedName>
        <fullName evidence="1">Uncharacterized protein</fullName>
    </submittedName>
</protein>
<sequence length="152" mass="16450">MVRRHRPGTLKLFHHCTVLQHRNTSTAMISELQVIAVPLSSAATSLPPWRGVEAGRWCSWCGGWEASASLVVIVAAVCTRKGRRAIHGYSLRSLHGRDGGGGVTDSAWILKRDGYENGGGDEILEVACFSSPVLFSYLYRPCSPCPSPACPL</sequence>
<organism evidence="1 2">
    <name type="scientific">Scylla paramamosain</name>
    <name type="common">Mud crab</name>
    <dbReference type="NCBI Taxonomy" id="85552"/>
    <lineage>
        <taxon>Eukaryota</taxon>
        <taxon>Metazoa</taxon>
        <taxon>Ecdysozoa</taxon>
        <taxon>Arthropoda</taxon>
        <taxon>Crustacea</taxon>
        <taxon>Multicrustacea</taxon>
        <taxon>Malacostraca</taxon>
        <taxon>Eumalacostraca</taxon>
        <taxon>Eucarida</taxon>
        <taxon>Decapoda</taxon>
        <taxon>Pleocyemata</taxon>
        <taxon>Brachyura</taxon>
        <taxon>Eubrachyura</taxon>
        <taxon>Portunoidea</taxon>
        <taxon>Portunidae</taxon>
        <taxon>Portuninae</taxon>
        <taxon>Scylla</taxon>
    </lineage>
</organism>
<gene>
    <name evidence="1" type="ORF">O3P69_002206</name>
</gene>